<dbReference type="EMBL" id="CP003117">
    <property type="protein sequence ID" value="AET64497.1"/>
    <property type="molecule type" value="Genomic_DNA"/>
</dbReference>
<dbReference type="Proteomes" id="UP000005877">
    <property type="component" value="Chromosome"/>
</dbReference>
<dbReference type="PATRIC" id="fig|1110509.7.peg.1255"/>
<dbReference type="HOGENOM" id="CLU_072982_0_0_2"/>
<name>G7WMK2_METH6</name>
<dbReference type="STRING" id="1110509.Mhar_1129"/>
<proteinExistence type="predicted"/>
<dbReference type="AlphaFoldDB" id="G7WMK2"/>
<organism evidence="1 2">
    <name type="scientific">Methanothrix harundinacea (strain 6Ac)</name>
    <name type="common">Methanosaeta harundinacea</name>
    <dbReference type="NCBI Taxonomy" id="1110509"/>
    <lineage>
        <taxon>Archaea</taxon>
        <taxon>Methanobacteriati</taxon>
        <taxon>Methanobacteriota</taxon>
        <taxon>Stenosarchaea group</taxon>
        <taxon>Methanomicrobia</taxon>
        <taxon>Methanotrichales</taxon>
        <taxon>Methanotrichaceae</taxon>
        <taxon>Methanothrix</taxon>
    </lineage>
</organism>
<evidence type="ECO:0000313" key="1">
    <source>
        <dbReference type="EMBL" id="AET64497.1"/>
    </source>
</evidence>
<gene>
    <name evidence="1" type="ordered locus">Mhar_1129</name>
</gene>
<reference evidence="1 2" key="1">
    <citation type="journal article" date="2012" name="PLoS ONE">
        <title>The genome characteristics and predicted function of methyl-group oxidation pathway in the obligate aceticlastic methanogens, Methanosaeta spp.</title>
        <authorList>
            <person name="Zhu J."/>
            <person name="Zheng H."/>
            <person name="Ai G."/>
            <person name="Zhang G."/>
            <person name="Liu D."/>
            <person name="Liu X."/>
            <person name="Dong X."/>
        </authorList>
    </citation>
    <scope>NUCLEOTIDE SEQUENCE [LARGE SCALE GENOMIC DNA]</scope>
    <source>
        <strain evidence="1 2">6Ac</strain>
    </source>
</reference>
<sequence length="313" mass="34125">MGENYEDYFGVSSPGEDYLNYAGQLYGASGSSESYSFSSSSSFTYSRYLQYFFTEEDIFSRDRVPVSFMIAGNEPSILDLGWQTVPYSEYASSEMYAGSNELWIEGETAWSRYAACPIGTWLQLVTTTPGGGAADFYEISPSGIVGITPYSLGTYDRTSFQAAEMGRYALFFVANGQPSNVVIIDVGEDLTPDMIAGSAAAAASTATPGPAPAIPAPAPRPVTTTGDVVVTLESDRMRGYDVYVDDQYVGTDGQGGDPLDGRYRVNVAGGMWHTIKVWDGEWFYGKPRFYQRSTPVVLKFEPASTVYLYGGIW</sequence>
<dbReference type="KEGG" id="mhi:Mhar_1129"/>
<evidence type="ECO:0000313" key="2">
    <source>
        <dbReference type="Proteomes" id="UP000005877"/>
    </source>
</evidence>
<keyword evidence="2" id="KW-1185">Reference proteome</keyword>
<accession>G7WMK2</accession>
<protein>
    <submittedName>
        <fullName evidence="1">Uncharacterized protein</fullName>
    </submittedName>
</protein>